<dbReference type="InterPro" id="IPR001611">
    <property type="entry name" value="Leu-rich_rpt"/>
</dbReference>
<gene>
    <name evidence="3" type="primary">HFW1</name>
</gene>
<dbReference type="PANTHER" id="PTHR45712">
    <property type="entry name" value="AGAP008170-PA"/>
    <property type="match status" value="1"/>
</dbReference>
<protein>
    <submittedName>
        <fullName evidence="3">Protein halfway</fullName>
    </submittedName>
</protein>
<dbReference type="PROSITE" id="PS51450">
    <property type="entry name" value="LRR"/>
    <property type="match status" value="1"/>
</dbReference>
<keyword evidence="1" id="KW-0433">Leucine-rich repeat</keyword>
<dbReference type="KEGG" id="bdr:105222879"/>
<sequence>MWSIDKLFINLYKMSIFYNQLDKFTCQTHILFVVICLLCWPGSYALPQPVEEPMALPQEPLPNGLIDFQPPPPPNLLPLPKIVSTTSLPPAEPEITEYRPQCFYAEEELCDKTLENWNQQTYDQHTHLGTCHCRPYTNMPTSWYCCNVTHMSMISSCSNTTTWTNLHIRNVTLHELDLSNFLYQKLQSLAITDGNITKLVGSFSRFSSIKCLNVSNNNLSEITQRGLIPPTLKVLDISKNNLTSIPNFNQNQNITVDVSGNNNMLCYDIYNSIFRDSLMFVNQQNSYCLHNSTFRWFNSTDLISIKELVKSRPLNTDCPIIPGYGNCTCKKEHMVTTLSGDESEATTKIISEVDCSNLGLVELPPKLPENTFSLNVSNNKITSIGKHFHTNPTYRSLIYLVADNNNISKIYDFEGTTFMEHFQRLYLRNNAISSIPEYFLSNVLDNHDVGRIIFLGGNELNCDCNSAKTLKYWLLEHNRDIPDYNSIRCRNLPQNVMELREKKLCQSPHDWTDYIYYLIATEVILLIALITKVSYDYWVFKTAGYLPWPASKMPKLPCDWLCES</sequence>
<dbReference type="AlphaFoldDB" id="A0A034V515"/>
<dbReference type="InterPro" id="IPR032675">
    <property type="entry name" value="LRR_dom_sf"/>
</dbReference>
<evidence type="ECO:0000256" key="2">
    <source>
        <dbReference type="ARBA" id="ARBA00022737"/>
    </source>
</evidence>
<dbReference type="CTD" id="31120"/>
<evidence type="ECO:0000256" key="1">
    <source>
        <dbReference type="ARBA" id="ARBA00022614"/>
    </source>
</evidence>
<dbReference type="SUPFAM" id="SSF52058">
    <property type="entry name" value="L domain-like"/>
    <property type="match status" value="1"/>
</dbReference>
<dbReference type="PANTHER" id="PTHR45712:SF22">
    <property type="entry name" value="INSULIN-LIKE GROWTH FACTOR-BINDING PROTEIN COMPLEX ACID LABILE SUBUNIT"/>
    <property type="match status" value="1"/>
</dbReference>
<name>A0A034V515_BACDO</name>
<proteinExistence type="predicted"/>
<dbReference type="RefSeq" id="XP_011198713.2">
    <property type="nucleotide sequence ID" value="XM_011200411.4"/>
</dbReference>
<dbReference type="OrthoDB" id="10068119at2759"/>
<evidence type="ECO:0000313" key="3">
    <source>
        <dbReference type="EMBL" id="JAC38381.1"/>
    </source>
</evidence>
<keyword evidence="2" id="KW-0677">Repeat</keyword>
<reference evidence="3" key="1">
    <citation type="journal article" date="2014" name="BMC Genomics">
        <title>Characterizing the developmental transcriptome of the oriental fruit fly, Bactrocera dorsalis (Diptera: Tephritidae) through comparative genomic analysis with Drosophila melanogaster utilizing modENCODE datasets.</title>
        <authorList>
            <person name="Geib S.M."/>
            <person name="Calla B."/>
            <person name="Hall B."/>
            <person name="Hou S."/>
            <person name="Manoukis N.C."/>
        </authorList>
    </citation>
    <scope>NUCLEOTIDE SEQUENCE</scope>
    <source>
        <strain evidence="3">Punador</strain>
    </source>
</reference>
<dbReference type="Gene3D" id="3.80.10.10">
    <property type="entry name" value="Ribonuclease Inhibitor"/>
    <property type="match status" value="2"/>
</dbReference>
<accession>A0A034V515</accession>
<dbReference type="GeneID" id="105222879"/>
<dbReference type="EMBL" id="GAKP01020571">
    <property type="protein sequence ID" value="JAC38381.1"/>
    <property type="molecule type" value="Transcribed_RNA"/>
</dbReference>
<organism evidence="3">
    <name type="scientific">Bactrocera dorsalis</name>
    <name type="common">Oriental fruit fly</name>
    <name type="synonym">Dacus dorsalis</name>
    <dbReference type="NCBI Taxonomy" id="27457"/>
    <lineage>
        <taxon>Eukaryota</taxon>
        <taxon>Metazoa</taxon>
        <taxon>Ecdysozoa</taxon>
        <taxon>Arthropoda</taxon>
        <taxon>Hexapoda</taxon>
        <taxon>Insecta</taxon>
        <taxon>Pterygota</taxon>
        <taxon>Neoptera</taxon>
        <taxon>Endopterygota</taxon>
        <taxon>Diptera</taxon>
        <taxon>Brachycera</taxon>
        <taxon>Muscomorpha</taxon>
        <taxon>Tephritoidea</taxon>
        <taxon>Tephritidae</taxon>
        <taxon>Bactrocera</taxon>
        <taxon>Bactrocera</taxon>
    </lineage>
</organism>
<dbReference type="InterPro" id="IPR050333">
    <property type="entry name" value="SLRP"/>
</dbReference>